<name>A0A9X9LEL9_GULGU</name>
<keyword evidence="3" id="KW-1185">Reference proteome</keyword>
<dbReference type="Proteomes" id="UP000269945">
    <property type="component" value="Unassembled WGS sequence"/>
</dbReference>
<dbReference type="AlphaFoldDB" id="A0A9X9LEL9"/>
<evidence type="ECO:0000313" key="2">
    <source>
        <dbReference type="EMBL" id="VCW66128.1"/>
    </source>
</evidence>
<accession>A0A9X9LEL9</accession>
<feature type="non-terminal residue" evidence="2">
    <location>
        <position position="1"/>
    </location>
</feature>
<sequence length="76" mass="8027">SGFSRCRRHSHWLLSAAGRPGRAPHRLGTPSVLLLPPWDSQAEHPSRGEGPCEASTLGGPRGQAGGHLQRGNQAEA</sequence>
<reference evidence="2 3" key="1">
    <citation type="submission" date="2018-10" db="EMBL/GenBank/DDBJ databases">
        <authorList>
            <person name="Ekblom R."/>
            <person name="Jareborg N."/>
        </authorList>
    </citation>
    <scope>NUCLEOTIDE SEQUENCE [LARGE SCALE GENOMIC DNA]</scope>
    <source>
        <tissue evidence="2">Muscle</tissue>
    </source>
</reference>
<evidence type="ECO:0000313" key="3">
    <source>
        <dbReference type="Proteomes" id="UP000269945"/>
    </source>
</evidence>
<organism evidence="2 3">
    <name type="scientific">Gulo gulo</name>
    <name type="common">Wolverine</name>
    <name type="synonym">Gluton</name>
    <dbReference type="NCBI Taxonomy" id="48420"/>
    <lineage>
        <taxon>Eukaryota</taxon>
        <taxon>Metazoa</taxon>
        <taxon>Chordata</taxon>
        <taxon>Craniata</taxon>
        <taxon>Vertebrata</taxon>
        <taxon>Euteleostomi</taxon>
        <taxon>Mammalia</taxon>
        <taxon>Eutheria</taxon>
        <taxon>Laurasiatheria</taxon>
        <taxon>Carnivora</taxon>
        <taxon>Caniformia</taxon>
        <taxon>Musteloidea</taxon>
        <taxon>Mustelidae</taxon>
        <taxon>Guloninae</taxon>
        <taxon>Gulo</taxon>
    </lineage>
</organism>
<comment type="caution">
    <text evidence="2">The sequence shown here is derived from an EMBL/GenBank/DDBJ whole genome shotgun (WGS) entry which is preliminary data.</text>
</comment>
<evidence type="ECO:0000256" key="1">
    <source>
        <dbReference type="SAM" id="MobiDB-lite"/>
    </source>
</evidence>
<protein>
    <submittedName>
        <fullName evidence="2">Uncharacterized protein</fullName>
    </submittedName>
</protein>
<feature type="region of interest" description="Disordered" evidence="1">
    <location>
        <begin position="15"/>
        <end position="76"/>
    </location>
</feature>
<proteinExistence type="predicted"/>
<dbReference type="EMBL" id="CYRY02001473">
    <property type="protein sequence ID" value="VCW66128.1"/>
    <property type="molecule type" value="Genomic_DNA"/>
</dbReference>
<feature type="non-terminal residue" evidence="2">
    <location>
        <position position="76"/>
    </location>
</feature>
<gene>
    <name evidence="2" type="ORF">BN2614_LOCUS1</name>
</gene>